<dbReference type="Proteomes" id="UP001313282">
    <property type="component" value="Unassembled WGS sequence"/>
</dbReference>
<sequence>MKSFAFLSLLALTGSALAEPIATKPHQSTCPKIFNPECSFICGQKSIDFWYCSDKNIFPSPTDDNWCTPCPRGKAARDLKNRLPSRRDVDAIKLSDVGVKSCPKKKDPACRFICGKEGLDILFCSKKNIVIDDKGDENWCFACIY</sequence>
<accession>A0AAN8MX71</accession>
<evidence type="ECO:0000313" key="2">
    <source>
        <dbReference type="EMBL" id="KAK6344631.1"/>
    </source>
</evidence>
<organism evidence="2 3">
    <name type="scientific">Orbilia javanica</name>
    <dbReference type="NCBI Taxonomy" id="47235"/>
    <lineage>
        <taxon>Eukaryota</taxon>
        <taxon>Fungi</taxon>
        <taxon>Dikarya</taxon>
        <taxon>Ascomycota</taxon>
        <taxon>Pezizomycotina</taxon>
        <taxon>Orbiliomycetes</taxon>
        <taxon>Orbiliales</taxon>
        <taxon>Orbiliaceae</taxon>
        <taxon>Orbilia</taxon>
    </lineage>
</organism>
<keyword evidence="1" id="KW-0732">Signal</keyword>
<comment type="caution">
    <text evidence="2">The sequence shown here is derived from an EMBL/GenBank/DDBJ whole genome shotgun (WGS) entry which is preliminary data.</text>
</comment>
<evidence type="ECO:0000256" key="1">
    <source>
        <dbReference type="SAM" id="SignalP"/>
    </source>
</evidence>
<feature type="signal peptide" evidence="1">
    <location>
        <begin position="1"/>
        <end position="18"/>
    </location>
</feature>
<proteinExistence type="predicted"/>
<gene>
    <name evidence="2" type="ORF">TWF718_006589</name>
</gene>
<keyword evidence="3" id="KW-1185">Reference proteome</keyword>
<name>A0AAN8MX71_9PEZI</name>
<dbReference type="EMBL" id="JAVHNR010000004">
    <property type="protein sequence ID" value="KAK6344631.1"/>
    <property type="molecule type" value="Genomic_DNA"/>
</dbReference>
<protein>
    <submittedName>
        <fullName evidence="2">Uncharacterized protein</fullName>
    </submittedName>
</protein>
<feature type="chain" id="PRO_5042837970" evidence="1">
    <location>
        <begin position="19"/>
        <end position="145"/>
    </location>
</feature>
<reference evidence="2 3" key="1">
    <citation type="submission" date="2019-10" db="EMBL/GenBank/DDBJ databases">
        <authorList>
            <person name="Palmer J.M."/>
        </authorList>
    </citation>
    <scope>NUCLEOTIDE SEQUENCE [LARGE SCALE GENOMIC DNA]</scope>
    <source>
        <strain evidence="2 3">TWF718</strain>
    </source>
</reference>
<dbReference type="AlphaFoldDB" id="A0AAN8MX71"/>
<evidence type="ECO:0000313" key="3">
    <source>
        <dbReference type="Proteomes" id="UP001313282"/>
    </source>
</evidence>